<evidence type="ECO:0000256" key="1">
    <source>
        <dbReference type="SAM" id="MobiDB-lite"/>
    </source>
</evidence>
<comment type="caution">
    <text evidence="2">The sequence shown here is derived from an EMBL/GenBank/DDBJ whole genome shotgun (WGS) entry which is preliminary data.</text>
</comment>
<dbReference type="Proteomes" id="UP000614601">
    <property type="component" value="Unassembled WGS sequence"/>
</dbReference>
<accession>A0A811K992</accession>
<evidence type="ECO:0000313" key="2">
    <source>
        <dbReference type="EMBL" id="CAD5211915.1"/>
    </source>
</evidence>
<feature type="region of interest" description="Disordered" evidence="1">
    <location>
        <begin position="1"/>
        <end position="24"/>
    </location>
</feature>
<feature type="compositionally biased region" description="Polar residues" evidence="1">
    <location>
        <begin position="58"/>
        <end position="75"/>
    </location>
</feature>
<dbReference type="EMBL" id="CAJFCW020000002">
    <property type="protein sequence ID" value="CAG9094691.1"/>
    <property type="molecule type" value="Genomic_DNA"/>
</dbReference>
<dbReference type="Proteomes" id="UP000783686">
    <property type="component" value="Unassembled WGS sequence"/>
</dbReference>
<proteinExistence type="predicted"/>
<feature type="region of interest" description="Disordered" evidence="1">
    <location>
        <begin position="36"/>
        <end position="75"/>
    </location>
</feature>
<feature type="compositionally biased region" description="Basic residues" evidence="1">
    <location>
        <begin position="1"/>
        <end position="11"/>
    </location>
</feature>
<sequence length="130" mass="14300">MCCSRDRRRIKNDKIKSRVVDSQGDVDSNIVVSSPFVTKSNTSDSKSETKSIDKVTTGMEQSPTAKSSVSNASTAKGLNDNVSVLKFSKDEKEMAIQLVQKMMDISKMDNKELNLKCSTDASTITLEIRS</sequence>
<reference evidence="2" key="1">
    <citation type="submission" date="2020-09" db="EMBL/GenBank/DDBJ databases">
        <authorList>
            <person name="Kikuchi T."/>
        </authorList>
    </citation>
    <scope>NUCLEOTIDE SEQUENCE</scope>
    <source>
        <strain evidence="2">SH1</strain>
    </source>
</reference>
<keyword evidence="3" id="KW-1185">Reference proteome</keyword>
<evidence type="ECO:0000313" key="3">
    <source>
        <dbReference type="Proteomes" id="UP000614601"/>
    </source>
</evidence>
<dbReference type="AlphaFoldDB" id="A0A811K992"/>
<organism evidence="2 3">
    <name type="scientific">Bursaphelenchus okinawaensis</name>
    <dbReference type="NCBI Taxonomy" id="465554"/>
    <lineage>
        <taxon>Eukaryota</taxon>
        <taxon>Metazoa</taxon>
        <taxon>Ecdysozoa</taxon>
        <taxon>Nematoda</taxon>
        <taxon>Chromadorea</taxon>
        <taxon>Rhabditida</taxon>
        <taxon>Tylenchina</taxon>
        <taxon>Tylenchomorpha</taxon>
        <taxon>Aphelenchoidea</taxon>
        <taxon>Aphelenchoididae</taxon>
        <taxon>Bursaphelenchus</taxon>
    </lineage>
</organism>
<protein>
    <submittedName>
        <fullName evidence="2">Uncharacterized protein</fullName>
    </submittedName>
</protein>
<gene>
    <name evidence="2" type="ORF">BOKJ2_LOCUS3940</name>
</gene>
<dbReference type="EMBL" id="CAJFDH010000002">
    <property type="protein sequence ID" value="CAD5211915.1"/>
    <property type="molecule type" value="Genomic_DNA"/>
</dbReference>
<name>A0A811K992_9BILA</name>